<feature type="domain" description="WW" evidence="4">
    <location>
        <begin position="324"/>
        <end position="352"/>
    </location>
</feature>
<feature type="region of interest" description="Disordered" evidence="2">
    <location>
        <begin position="22"/>
        <end position="86"/>
    </location>
</feature>
<reference evidence="6 7" key="1">
    <citation type="journal article" date="2020" name="G3 (Bethesda)">
        <title>Improved Reference Genome for Cyclotella cryptica CCMP332, a Model for Cell Wall Morphogenesis, Salinity Adaptation, and Lipid Production in Diatoms (Bacillariophyta).</title>
        <authorList>
            <person name="Roberts W.R."/>
            <person name="Downey K.M."/>
            <person name="Ruck E.C."/>
            <person name="Traller J.C."/>
            <person name="Alverson A.J."/>
        </authorList>
    </citation>
    <scope>NUCLEOTIDE SEQUENCE [LARGE SCALE GENOMIC DNA]</scope>
    <source>
        <strain evidence="6 7">CCMP332</strain>
    </source>
</reference>
<dbReference type="PANTHER" id="PTHR44825">
    <property type="match status" value="1"/>
</dbReference>
<evidence type="ECO:0000256" key="2">
    <source>
        <dbReference type="SAM" id="MobiDB-lite"/>
    </source>
</evidence>
<dbReference type="SUPFAM" id="SSF51045">
    <property type="entry name" value="WW domain"/>
    <property type="match status" value="3"/>
</dbReference>
<dbReference type="AlphaFoldDB" id="A0ABD3PM43"/>
<dbReference type="CDD" id="cd00201">
    <property type="entry name" value="WW"/>
    <property type="match status" value="3"/>
</dbReference>
<dbReference type="Proteomes" id="UP001516023">
    <property type="component" value="Unassembled WGS sequence"/>
</dbReference>
<feature type="signal peptide" evidence="3">
    <location>
        <begin position="1"/>
        <end position="23"/>
    </location>
</feature>
<feature type="coiled-coil region" evidence="1">
    <location>
        <begin position="514"/>
        <end position="541"/>
    </location>
</feature>
<feature type="domain" description="J" evidence="5">
    <location>
        <begin position="704"/>
        <end position="774"/>
    </location>
</feature>
<dbReference type="PROSITE" id="PS01159">
    <property type="entry name" value="WW_DOMAIN_1"/>
    <property type="match status" value="2"/>
</dbReference>
<dbReference type="CDD" id="cd06257">
    <property type="entry name" value="DnaJ"/>
    <property type="match status" value="1"/>
</dbReference>
<feature type="compositionally biased region" description="Low complexity" evidence="2">
    <location>
        <begin position="22"/>
        <end position="52"/>
    </location>
</feature>
<accession>A0ABD3PM43</accession>
<name>A0ABD3PM43_9STRA</name>
<dbReference type="Gene3D" id="2.20.70.10">
    <property type="match status" value="3"/>
</dbReference>
<evidence type="ECO:0000313" key="6">
    <source>
        <dbReference type="EMBL" id="KAL3788386.1"/>
    </source>
</evidence>
<evidence type="ECO:0000259" key="4">
    <source>
        <dbReference type="PROSITE" id="PS50020"/>
    </source>
</evidence>
<feature type="domain" description="WW" evidence="4">
    <location>
        <begin position="89"/>
        <end position="117"/>
    </location>
</feature>
<dbReference type="InterPro" id="IPR036869">
    <property type="entry name" value="J_dom_sf"/>
</dbReference>
<dbReference type="SUPFAM" id="SSF46565">
    <property type="entry name" value="Chaperone J-domain"/>
    <property type="match status" value="1"/>
</dbReference>
<dbReference type="InterPro" id="IPR036020">
    <property type="entry name" value="WW_dom_sf"/>
</dbReference>
<dbReference type="PANTHER" id="PTHR44825:SF1">
    <property type="entry name" value="DNAJ HOMOLOG SUBFAMILY C MEMBER 4"/>
    <property type="match status" value="1"/>
</dbReference>
<keyword evidence="7" id="KW-1185">Reference proteome</keyword>
<proteinExistence type="predicted"/>
<evidence type="ECO:0000259" key="5">
    <source>
        <dbReference type="PROSITE" id="PS50076"/>
    </source>
</evidence>
<dbReference type="EMBL" id="JABMIG020000157">
    <property type="protein sequence ID" value="KAL3788386.1"/>
    <property type="molecule type" value="Genomic_DNA"/>
</dbReference>
<evidence type="ECO:0000256" key="1">
    <source>
        <dbReference type="SAM" id="Coils"/>
    </source>
</evidence>
<dbReference type="PROSITE" id="PS50076">
    <property type="entry name" value="DNAJ_2"/>
    <property type="match status" value="1"/>
</dbReference>
<dbReference type="Pfam" id="PF00226">
    <property type="entry name" value="DnaJ"/>
    <property type="match status" value="1"/>
</dbReference>
<feature type="chain" id="PRO_5044742810" evidence="3">
    <location>
        <begin position="24"/>
        <end position="818"/>
    </location>
</feature>
<organism evidence="6 7">
    <name type="scientific">Cyclotella cryptica</name>
    <dbReference type="NCBI Taxonomy" id="29204"/>
    <lineage>
        <taxon>Eukaryota</taxon>
        <taxon>Sar</taxon>
        <taxon>Stramenopiles</taxon>
        <taxon>Ochrophyta</taxon>
        <taxon>Bacillariophyta</taxon>
        <taxon>Coscinodiscophyceae</taxon>
        <taxon>Thalassiosirophycidae</taxon>
        <taxon>Stephanodiscales</taxon>
        <taxon>Stephanodiscaceae</taxon>
        <taxon>Cyclotella</taxon>
    </lineage>
</organism>
<keyword evidence="1" id="KW-0175">Coiled coil</keyword>
<dbReference type="InterPro" id="IPR001202">
    <property type="entry name" value="WW_dom"/>
</dbReference>
<dbReference type="PROSITE" id="PS50020">
    <property type="entry name" value="WW_DOMAIN_2"/>
    <property type="match status" value="3"/>
</dbReference>
<feature type="compositionally biased region" description="Low complexity" evidence="2">
    <location>
        <begin position="69"/>
        <end position="85"/>
    </location>
</feature>
<feature type="compositionally biased region" description="Basic and acidic residues" evidence="2">
    <location>
        <begin position="369"/>
        <end position="380"/>
    </location>
</feature>
<dbReference type="SMART" id="SM00456">
    <property type="entry name" value="WW"/>
    <property type="match status" value="3"/>
</dbReference>
<comment type="caution">
    <text evidence="6">The sequence shown here is derived from an EMBL/GenBank/DDBJ whole genome shotgun (WGS) entry which is preliminary data.</text>
</comment>
<evidence type="ECO:0000313" key="7">
    <source>
        <dbReference type="Proteomes" id="UP001516023"/>
    </source>
</evidence>
<dbReference type="Gene3D" id="1.10.287.110">
    <property type="entry name" value="DnaJ domain"/>
    <property type="match status" value="1"/>
</dbReference>
<dbReference type="InterPro" id="IPR001623">
    <property type="entry name" value="DnaJ_domain"/>
</dbReference>
<feature type="region of interest" description="Disordered" evidence="2">
    <location>
        <begin position="365"/>
        <end position="397"/>
    </location>
</feature>
<dbReference type="InterPro" id="IPR052763">
    <property type="entry name" value="DnaJ_C4"/>
</dbReference>
<feature type="domain" description="WW" evidence="4">
    <location>
        <begin position="208"/>
        <end position="237"/>
    </location>
</feature>
<dbReference type="Pfam" id="PF00397">
    <property type="entry name" value="WW"/>
    <property type="match status" value="3"/>
</dbReference>
<keyword evidence="3" id="KW-0732">Signal</keyword>
<sequence>MRRPPSNRLLLLSPLLTALPASAFTPPSISKLPSSSTSSRADTSSSSSSSSSCRRHHAAVSSTSLRSNPSRLSPTPSTQPQPLSTCGDWSAYLDESKGLIYYFHRRTGESTWDPPAGVDLNVELTGEKKSEMRDRLRAYLEERLGQEFRLGEGDELLRERDRQLEQQRTNDVRNNAEESSANALDIPKTNQDIASDKARSGIVASYGPWVAIIDEKRGMIYYHNDNTDTTTWSRPANFPFIKLSARKRKELQEQNRRYLEWRKEGTVKKVNVLGKGVVTTSSKNVQIGNELDSLDKIQKDIDARLSQVDGKQKQVTPIVKQDRWAAYLDDKSGLVYYYDEIEKKSVWDPPNDEFLDMVKQKMVGGSDGRFTDPRDKKDVNGQDVPEGEAKDVEDAASGVAQLDRSPVDYDAAARLAYKSHGDAMEDFEAFKSKYIEEMSSMVARKHKERMGEAAKIANEVKLAEAKAIEESKRLARCPVDYDAAARFAYDMAGTKGDFEAFKSNYLLESTNMVARKHKDRLQEMARIADELRVEQEKQIQEEKRLARSLVDYDAAVKFAYEAAGATGEFDAFKTKYLVDTSAMIAAKHKARMEDSKLSAAEGEEESQPPAEVVSNPFFFLGVKDVTEDGSATAKVEKEQEVISPVQSASAEVIDKHSLNVETDESTTSPAISEILEAQPELPKDDPFASGSDVASLISPIQTQTLYDILQCSPTASRSEIKRSYLSLAKETHPDALLQNGITYNLEAEQRFNEIARAYKILSDPTERRRYDRELKAKGLSRSAGTMFESWVMGAAKAMDEALAKAESDLKKSNEKKSS</sequence>
<gene>
    <name evidence="6" type="ORF">HJC23_009192</name>
</gene>
<evidence type="ECO:0000256" key="3">
    <source>
        <dbReference type="SAM" id="SignalP"/>
    </source>
</evidence>
<dbReference type="PRINTS" id="PR00625">
    <property type="entry name" value="JDOMAIN"/>
</dbReference>
<dbReference type="SMART" id="SM00271">
    <property type="entry name" value="DnaJ"/>
    <property type="match status" value="1"/>
</dbReference>
<protein>
    <submittedName>
        <fullName evidence="6">Uncharacterized protein</fullName>
    </submittedName>
</protein>